<evidence type="ECO:0000313" key="1">
    <source>
        <dbReference type="EMBL" id="RNA40771.1"/>
    </source>
</evidence>
<comment type="caution">
    <text evidence="1">The sequence shown here is derived from an EMBL/GenBank/DDBJ whole genome shotgun (WGS) entry which is preliminary data.</text>
</comment>
<sequence length="59" mass="7093">MEILNLMINSKSLSFDIKINKYIFGFKILCNKQNIKTLFDHFKHQKLIINIKMPFFICI</sequence>
<accession>A0A3M7SY76</accession>
<protein>
    <submittedName>
        <fullName evidence="1">Uncharacterized protein</fullName>
    </submittedName>
</protein>
<gene>
    <name evidence="1" type="ORF">BpHYR1_007776</name>
</gene>
<dbReference type="Proteomes" id="UP000276133">
    <property type="component" value="Unassembled WGS sequence"/>
</dbReference>
<reference evidence="1 2" key="1">
    <citation type="journal article" date="2018" name="Sci. Rep.">
        <title>Genomic signatures of local adaptation to the degree of environmental predictability in rotifers.</title>
        <authorList>
            <person name="Franch-Gras L."/>
            <person name="Hahn C."/>
            <person name="Garcia-Roger E.M."/>
            <person name="Carmona M.J."/>
            <person name="Serra M."/>
            <person name="Gomez A."/>
        </authorList>
    </citation>
    <scope>NUCLEOTIDE SEQUENCE [LARGE SCALE GENOMIC DNA]</scope>
    <source>
        <strain evidence="1">HYR1</strain>
    </source>
</reference>
<proteinExistence type="predicted"/>
<organism evidence="1 2">
    <name type="scientific">Brachionus plicatilis</name>
    <name type="common">Marine rotifer</name>
    <name type="synonym">Brachionus muelleri</name>
    <dbReference type="NCBI Taxonomy" id="10195"/>
    <lineage>
        <taxon>Eukaryota</taxon>
        <taxon>Metazoa</taxon>
        <taxon>Spiralia</taxon>
        <taxon>Gnathifera</taxon>
        <taxon>Rotifera</taxon>
        <taxon>Eurotatoria</taxon>
        <taxon>Monogononta</taxon>
        <taxon>Pseudotrocha</taxon>
        <taxon>Ploima</taxon>
        <taxon>Brachionidae</taxon>
        <taxon>Brachionus</taxon>
    </lineage>
</organism>
<keyword evidence="2" id="KW-1185">Reference proteome</keyword>
<dbReference type="AlphaFoldDB" id="A0A3M7SY76"/>
<dbReference type="EMBL" id="REGN01000597">
    <property type="protein sequence ID" value="RNA40771.1"/>
    <property type="molecule type" value="Genomic_DNA"/>
</dbReference>
<name>A0A3M7SY76_BRAPC</name>
<evidence type="ECO:0000313" key="2">
    <source>
        <dbReference type="Proteomes" id="UP000276133"/>
    </source>
</evidence>